<dbReference type="InterPro" id="IPR050639">
    <property type="entry name" value="SSR_resolvase"/>
</dbReference>
<dbReference type="PANTHER" id="PTHR30461:SF26">
    <property type="entry name" value="RESOLVASE HOMOLOG YNEB"/>
    <property type="match status" value="1"/>
</dbReference>
<name>A0A1Q9YJB9_9FIRM</name>
<sequence>MTTENSVIVGYARVSSRDQNLDRQIMQLLPLITNERYLFQDKQSGRNFDRPEYQRMKDFLRRGDTLIICSLDRLGRNATEMEKEWKELTDRGIYLRVLDMPILDTKPGQDTMNQLVSKVVFDLLSYIAQMEREKIRERQREGIAAAKKAGRPTGRPRIEFPKNWAEIIKQYESGDITAQKAQQDLNLKPGTFYNLLRRYRKR</sequence>
<gene>
    <name evidence="8" type="ORF">BO223_08030</name>
</gene>
<evidence type="ECO:0000313" key="9">
    <source>
        <dbReference type="Proteomes" id="UP000186758"/>
    </source>
</evidence>
<dbReference type="EMBL" id="MPJZ01000065">
    <property type="protein sequence ID" value="OLU44524.1"/>
    <property type="molecule type" value="Genomic_DNA"/>
</dbReference>
<dbReference type="Proteomes" id="UP000186758">
    <property type="component" value="Unassembled WGS sequence"/>
</dbReference>
<dbReference type="PROSITE" id="PS00397">
    <property type="entry name" value="RECOMBINASES_1"/>
    <property type="match status" value="1"/>
</dbReference>
<protein>
    <submittedName>
        <fullName evidence="8">DNA recombinase</fullName>
    </submittedName>
</protein>
<dbReference type="GO" id="GO:0000150">
    <property type="term" value="F:DNA strand exchange activity"/>
    <property type="evidence" value="ECO:0007669"/>
    <property type="project" value="InterPro"/>
</dbReference>
<evidence type="ECO:0000256" key="2">
    <source>
        <dbReference type="ARBA" id="ARBA00022908"/>
    </source>
</evidence>
<dbReference type="GO" id="GO:0003677">
    <property type="term" value="F:DNA binding"/>
    <property type="evidence" value="ECO:0007669"/>
    <property type="project" value="UniProtKB-KW"/>
</dbReference>
<dbReference type="OrthoDB" id="9797501at2"/>
<dbReference type="InterPro" id="IPR006119">
    <property type="entry name" value="Resolv_N"/>
</dbReference>
<dbReference type="PROSITE" id="PS00398">
    <property type="entry name" value="RECOMBINASES_2"/>
    <property type="match status" value="1"/>
</dbReference>
<dbReference type="SUPFAM" id="SSF53041">
    <property type="entry name" value="Resolvase-like"/>
    <property type="match status" value="1"/>
</dbReference>
<dbReference type="Pfam" id="PF00239">
    <property type="entry name" value="Resolvase"/>
    <property type="match status" value="1"/>
</dbReference>
<evidence type="ECO:0000256" key="6">
    <source>
        <dbReference type="PROSITE-ProRule" id="PRU10137"/>
    </source>
</evidence>
<dbReference type="AlphaFoldDB" id="A0A1Q9YJB9"/>
<dbReference type="PROSITE" id="PS51736">
    <property type="entry name" value="RECOMBINASES_3"/>
    <property type="match status" value="1"/>
</dbReference>
<comment type="similarity">
    <text evidence="1">Belongs to the site-specific recombinase resolvase family.</text>
</comment>
<keyword evidence="4" id="KW-0233">DNA recombination</keyword>
<proteinExistence type="inferred from homology"/>
<dbReference type="InterPro" id="IPR006118">
    <property type="entry name" value="Recombinase_CS"/>
</dbReference>
<comment type="caution">
    <text evidence="8">The sequence shown here is derived from an EMBL/GenBank/DDBJ whole genome shotgun (WGS) entry which is preliminary data.</text>
</comment>
<keyword evidence="2" id="KW-0229">DNA integration</keyword>
<dbReference type="InterPro" id="IPR036162">
    <property type="entry name" value="Resolvase-like_N_sf"/>
</dbReference>
<dbReference type="PANTHER" id="PTHR30461">
    <property type="entry name" value="DNA-INVERTASE FROM LAMBDOID PROPHAGE"/>
    <property type="match status" value="1"/>
</dbReference>
<evidence type="ECO:0000259" key="7">
    <source>
        <dbReference type="PROSITE" id="PS51736"/>
    </source>
</evidence>
<feature type="domain" description="Resolvase/invertase-type recombinase catalytic" evidence="7">
    <location>
        <begin position="7"/>
        <end position="150"/>
    </location>
</feature>
<dbReference type="GeneID" id="78477443"/>
<evidence type="ECO:0000313" key="8">
    <source>
        <dbReference type="EMBL" id="OLU44524.1"/>
    </source>
</evidence>
<dbReference type="Gene3D" id="3.40.50.1390">
    <property type="entry name" value="Resolvase, N-terminal catalytic domain"/>
    <property type="match status" value="1"/>
</dbReference>
<feature type="active site" description="O-(5'-phospho-DNA)-serine intermediate" evidence="5 6">
    <location>
        <position position="15"/>
    </location>
</feature>
<accession>A0A1Q9YJB9</accession>
<keyword evidence="3" id="KW-0238">DNA-binding</keyword>
<evidence type="ECO:0000256" key="1">
    <source>
        <dbReference type="ARBA" id="ARBA00009913"/>
    </source>
</evidence>
<dbReference type="CDD" id="cd03768">
    <property type="entry name" value="SR_ResInv"/>
    <property type="match status" value="1"/>
</dbReference>
<evidence type="ECO:0000256" key="3">
    <source>
        <dbReference type="ARBA" id="ARBA00023125"/>
    </source>
</evidence>
<organism evidence="8 9">
    <name type="scientific">Faecalibaculum rodentium</name>
    <dbReference type="NCBI Taxonomy" id="1702221"/>
    <lineage>
        <taxon>Bacteria</taxon>
        <taxon>Bacillati</taxon>
        <taxon>Bacillota</taxon>
        <taxon>Erysipelotrichia</taxon>
        <taxon>Erysipelotrichales</taxon>
        <taxon>Erysipelotrichaceae</taxon>
        <taxon>Faecalibaculum</taxon>
    </lineage>
</organism>
<reference evidence="8 9" key="1">
    <citation type="submission" date="2016-11" db="EMBL/GenBank/DDBJ databases">
        <title>Description of two novel members of the family Erysipelotrichaceae: Ileibacterium lipovorans gen. nov., sp. nov. and Dubosiella newyorkensis, gen. nov., sp. nov.</title>
        <authorList>
            <person name="Cox L.M."/>
            <person name="Sohn J."/>
            <person name="Tyrrell K.L."/>
            <person name="Citron D.M."/>
            <person name="Lawson P.A."/>
            <person name="Patel N.B."/>
            <person name="Iizumi T."/>
            <person name="Perez-Perez G.I."/>
            <person name="Goldstein E.J."/>
            <person name="Blaser M.J."/>
        </authorList>
    </citation>
    <scope>NUCLEOTIDE SEQUENCE [LARGE SCALE GENOMIC DNA]</scope>
    <source>
        <strain evidence="8 9">NYU-BL-K8</strain>
    </source>
</reference>
<dbReference type="RefSeq" id="WP_067555277.1">
    <property type="nucleotide sequence ID" value="NZ_CAMTMS010000007.1"/>
</dbReference>
<evidence type="ECO:0000256" key="4">
    <source>
        <dbReference type="ARBA" id="ARBA00023172"/>
    </source>
</evidence>
<dbReference type="GO" id="GO:0015074">
    <property type="term" value="P:DNA integration"/>
    <property type="evidence" value="ECO:0007669"/>
    <property type="project" value="UniProtKB-KW"/>
</dbReference>
<evidence type="ECO:0000256" key="5">
    <source>
        <dbReference type="PIRSR" id="PIRSR606118-50"/>
    </source>
</evidence>
<dbReference type="SMART" id="SM00857">
    <property type="entry name" value="Resolvase"/>
    <property type="match status" value="1"/>
</dbReference>